<sequence>MGYPGDQGSSGGRAPWPPQSPYGPGDDRPYDGPPPHDAGFPPPDDRGFGPAPGRDRYEQDRYEQDRSREERPRRRRPLVIGAAVAAAVVLVGGGVALSSVLGGGSEAPAAADPPAPSTTPPTPTPSVTLAPVKLRSRTTDPSPLTLKEVFGNGEFEIDDHEYARTAWNSEEKCTSVVGGAALDAAVKKGGCTQALRATYAISGGALIGTLGVLNLETQAHAEAAEKAATADDAYLLALPGKGITKTNGKGVALGTAKARGHYLVMTWVQRPSGKAISKRHHDTVRVFGDEIYRGSNLALALHYRETEGKPLQK</sequence>
<feature type="region of interest" description="Disordered" evidence="1">
    <location>
        <begin position="104"/>
        <end position="128"/>
    </location>
</feature>
<evidence type="ECO:0000256" key="2">
    <source>
        <dbReference type="SAM" id="Phobius"/>
    </source>
</evidence>
<accession>A0ABW3ERN4</accession>
<keyword evidence="2" id="KW-0812">Transmembrane</keyword>
<evidence type="ECO:0000256" key="1">
    <source>
        <dbReference type="SAM" id="MobiDB-lite"/>
    </source>
</evidence>
<reference evidence="4" key="1">
    <citation type="journal article" date="2019" name="Int. J. Syst. Evol. Microbiol.">
        <title>The Global Catalogue of Microorganisms (GCM) 10K type strain sequencing project: providing services to taxonomists for standard genome sequencing and annotation.</title>
        <authorList>
            <consortium name="The Broad Institute Genomics Platform"/>
            <consortium name="The Broad Institute Genome Sequencing Center for Infectious Disease"/>
            <person name="Wu L."/>
            <person name="Ma J."/>
        </authorList>
    </citation>
    <scope>NUCLEOTIDE SEQUENCE [LARGE SCALE GENOMIC DNA]</scope>
    <source>
        <strain evidence="4">JCM 31202</strain>
    </source>
</reference>
<dbReference type="EMBL" id="JBHTJA010000033">
    <property type="protein sequence ID" value="MFD0902300.1"/>
    <property type="molecule type" value="Genomic_DNA"/>
</dbReference>
<feature type="transmembrane region" description="Helical" evidence="2">
    <location>
        <begin position="78"/>
        <end position="101"/>
    </location>
</feature>
<comment type="caution">
    <text evidence="3">The sequence shown here is derived from an EMBL/GenBank/DDBJ whole genome shotgun (WGS) entry which is preliminary data.</text>
</comment>
<gene>
    <name evidence="3" type="ORF">ACFQ11_18020</name>
</gene>
<protein>
    <submittedName>
        <fullName evidence="3">Uncharacterized protein</fullName>
    </submittedName>
</protein>
<organism evidence="3 4">
    <name type="scientific">Actinomadura sediminis</name>
    <dbReference type="NCBI Taxonomy" id="1038904"/>
    <lineage>
        <taxon>Bacteria</taxon>
        <taxon>Bacillati</taxon>
        <taxon>Actinomycetota</taxon>
        <taxon>Actinomycetes</taxon>
        <taxon>Streptosporangiales</taxon>
        <taxon>Thermomonosporaceae</taxon>
        <taxon>Actinomadura</taxon>
    </lineage>
</organism>
<feature type="compositionally biased region" description="Basic and acidic residues" evidence="1">
    <location>
        <begin position="43"/>
        <end position="72"/>
    </location>
</feature>
<feature type="compositionally biased region" description="Pro residues" evidence="1">
    <location>
        <begin position="31"/>
        <end position="42"/>
    </location>
</feature>
<dbReference type="Proteomes" id="UP001596972">
    <property type="component" value="Unassembled WGS sequence"/>
</dbReference>
<evidence type="ECO:0000313" key="4">
    <source>
        <dbReference type="Proteomes" id="UP001596972"/>
    </source>
</evidence>
<keyword evidence="2" id="KW-0472">Membrane</keyword>
<evidence type="ECO:0000313" key="3">
    <source>
        <dbReference type="EMBL" id="MFD0902300.1"/>
    </source>
</evidence>
<name>A0ABW3ERN4_9ACTN</name>
<proteinExistence type="predicted"/>
<feature type="compositionally biased region" description="Pro residues" evidence="1">
    <location>
        <begin position="111"/>
        <end position="124"/>
    </location>
</feature>
<feature type="region of interest" description="Disordered" evidence="1">
    <location>
        <begin position="1"/>
        <end position="74"/>
    </location>
</feature>
<keyword evidence="2" id="KW-1133">Transmembrane helix</keyword>
<dbReference type="RefSeq" id="WP_378299935.1">
    <property type="nucleotide sequence ID" value="NZ_JBHTJA010000033.1"/>
</dbReference>
<keyword evidence="4" id="KW-1185">Reference proteome</keyword>